<reference evidence="2" key="2">
    <citation type="submission" date="2023-06" db="EMBL/GenBank/DDBJ databases">
        <authorList>
            <consortium name="Lawrence Berkeley National Laboratory"/>
            <person name="Haridas S."/>
            <person name="Hensen N."/>
            <person name="Bonometti L."/>
            <person name="Westerberg I."/>
            <person name="Brannstrom I.O."/>
            <person name="Guillou S."/>
            <person name="Cros-Aarteil S."/>
            <person name="Calhoun S."/>
            <person name="Kuo A."/>
            <person name="Mondo S."/>
            <person name="Pangilinan J."/>
            <person name="Riley R."/>
            <person name="Labutti K."/>
            <person name="Andreopoulos B."/>
            <person name="Lipzen A."/>
            <person name="Chen C."/>
            <person name="Yanf M."/>
            <person name="Daum C."/>
            <person name="Ng V."/>
            <person name="Clum A."/>
            <person name="Steindorff A."/>
            <person name="Ohm R."/>
            <person name="Martin F."/>
            <person name="Silar P."/>
            <person name="Natvig D."/>
            <person name="Lalanne C."/>
            <person name="Gautier V."/>
            <person name="Ament-Velasquez S.L."/>
            <person name="Kruys A."/>
            <person name="Hutchinson M.I."/>
            <person name="Powell A.J."/>
            <person name="Barry K."/>
            <person name="Miller A.N."/>
            <person name="Grigoriev I.V."/>
            <person name="Debuchy R."/>
            <person name="Gladieux P."/>
            <person name="Thoren M.H."/>
            <person name="Johannesson H."/>
        </authorList>
    </citation>
    <scope>NUCLEOTIDE SEQUENCE</scope>
    <source>
        <strain evidence="2">CBS 955.72</strain>
    </source>
</reference>
<evidence type="ECO:0000256" key="1">
    <source>
        <dbReference type="SAM" id="MobiDB-lite"/>
    </source>
</evidence>
<protein>
    <recommendedName>
        <fullName evidence="4">Fungal N-terminal domain-containing protein</fullName>
    </recommendedName>
</protein>
<evidence type="ECO:0008006" key="4">
    <source>
        <dbReference type="Google" id="ProtNLM"/>
    </source>
</evidence>
<dbReference type="Proteomes" id="UP001275084">
    <property type="component" value="Unassembled WGS sequence"/>
</dbReference>
<reference evidence="2" key="1">
    <citation type="journal article" date="2023" name="Mol. Phylogenet. Evol.">
        <title>Genome-scale phylogeny and comparative genomics of the fungal order Sordariales.</title>
        <authorList>
            <person name="Hensen N."/>
            <person name="Bonometti L."/>
            <person name="Westerberg I."/>
            <person name="Brannstrom I.O."/>
            <person name="Guillou S."/>
            <person name="Cros-Aarteil S."/>
            <person name="Calhoun S."/>
            <person name="Haridas S."/>
            <person name="Kuo A."/>
            <person name="Mondo S."/>
            <person name="Pangilinan J."/>
            <person name="Riley R."/>
            <person name="LaButti K."/>
            <person name="Andreopoulos B."/>
            <person name="Lipzen A."/>
            <person name="Chen C."/>
            <person name="Yan M."/>
            <person name="Daum C."/>
            <person name="Ng V."/>
            <person name="Clum A."/>
            <person name="Steindorff A."/>
            <person name="Ohm R.A."/>
            <person name="Martin F."/>
            <person name="Silar P."/>
            <person name="Natvig D.O."/>
            <person name="Lalanne C."/>
            <person name="Gautier V."/>
            <person name="Ament-Velasquez S.L."/>
            <person name="Kruys A."/>
            <person name="Hutchinson M.I."/>
            <person name="Powell A.J."/>
            <person name="Barry K."/>
            <person name="Miller A.N."/>
            <person name="Grigoriev I.V."/>
            <person name="Debuchy R."/>
            <person name="Gladieux P."/>
            <person name="Hiltunen Thoren M."/>
            <person name="Johannesson H."/>
        </authorList>
    </citation>
    <scope>NUCLEOTIDE SEQUENCE</scope>
    <source>
        <strain evidence="2">CBS 955.72</strain>
    </source>
</reference>
<gene>
    <name evidence="2" type="ORF">B0T25DRAFT_99317</name>
</gene>
<comment type="caution">
    <text evidence="2">The sequence shown here is derived from an EMBL/GenBank/DDBJ whole genome shotgun (WGS) entry which is preliminary data.</text>
</comment>
<sequence>MDPVTILGVATAATSLLRTVRNLIKRFRETPQTVSNLESDLGQFRLLIERLQQTYDSNQKTRTVHLKTNTWAIKASALLGANGIEGMVTAVNRERDNIMMVICMVTMNTQNYIARPLSEPIPLSSLQCKTSAHGKKEDALQTLDEQTDGQTLIEDTPKRESSPDCTINFAFDEVCNQHPAYRQASDAPRVGRKRRLSSNGEEVSLGKRVPLSETQSKSVNLGSTAWRHKADTRETYIDTTEHSAKRCRRDMNCLRTYQDTLNIFTDSLVILEDAIP</sequence>
<accession>A0AAJ0MHP7</accession>
<proteinExistence type="predicted"/>
<name>A0AAJ0MHP7_9PEZI</name>
<organism evidence="2 3">
    <name type="scientific">Lasiosphaeria hispida</name>
    <dbReference type="NCBI Taxonomy" id="260671"/>
    <lineage>
        <taxon>Eukaryota</taxon>
        <taxon>Fungi</taxon>
        <taxon>Dikarya</taxon>
        <taxon>Ascomycota</taxon>
        <taxon>Pezizomycotina</taxon>
        <taxon>Sordariomycetes</taxon>
        <taxon>Sordariomycetidae</taxon>
        <taxon>Sordariales</taxon>
        <taxon>Lasiosphaeriaceae</taxon>
        <taxon>Lasiosphaeria</taxon>
    </lineage>
</organism>
<evidence type="ECO:0000313" key="3">
    <source>
        <dbReference type="Proteomes" id="UP001275084"/>
    </source>
</evidence>
<dbReference type="AlphaFoldDB" id="A0AAJ0MHP7"/>
<keyword evidence="3" id="KW-1185">Reference proteome</keyword>
<evidence type="ECO:0000313" key="2">
    <source>
        <dbReference type="EMBL" id="KAK3359465.1"/>
    </source>
</evidence>
<feature type="region of interest" description="Disordered" evidence="1">
    <location>
        <begin position="182"/>
        <end position="204"/>
    </location>
</feature>
<dbReference type="EMBL" id="JAUIQD010000002">
    <property type="protein sequence ID" value="KAK3359465.1"/>
    <property type="molecule type" value="Genomic_DNA"/>
</dbReference>
<feature type="region of interest" description="Disordered" evidence="1">
    <location>
        <begin position="134"/>
        <end position="163"/>
    </location>
</feature>